<accession>A0A833QZK6</accession>
<dbReference type="PANTHER" id="PTHR37735:SF1">
    <property type="entry name" value="OS08G0567000 PROTEIN"/>
    <property type="match status" value="1"/>
</dbReference>
<evidence type="ECO:0000313" key="4">
    <source>
        <dbReference type="EMBL" id="KAF3335860.1"/>
    </source>
</evidence>
<dbReference type="GO" id="GO:0012505">
    <property type="term" value="C:endomembrane system"/>
    <property type="evidence" value="ECO:0007669"/>
    <property type="project" value="TreeGrafter"/>
</dbReference>
<dbReference type="AlphaFoldDB" id="A0A833QZK6"/>
<dbReference type="OrthoDB" id="1928130at2759"/>
<reference evidence="4" key="1">
    <citation type="submission" date="2020-01" db="EMBL/GenBank/DDBJ databases">
        <title>Genome sequence of Kobresia littledalei, the first chromosome-level genome in the family Cyperaceae.</title>
        <authorList>
            <person name="Qu G."/>
        </authorList>
    </citation>
    <scope>NUCLEOTIDE SEQUENCE</scope>
    <source>
        <strain evidence="4">C.B.Clarke</strain>
        <tissue evidence="4">Leaf</tissue>
    </source>
</reference>
<dbReference type="PANTHER" id="PTHR37735">
    <property type="entry name" value="OS08G0567000 PROTEIN"/>
    <property type="match status" value="1"/>
</dbReference>
<keyword evidence="1" id="KW-0812">Transmembrane</keyword>
<evidence type="ECO:0000256" key="1">
    <source>
        <dbReference type="SAM" id="Phobius"/>
    </source>
</evidence>
<evidence type="ECO:0000259" key="3">
    <source>
        <dbReference type="Pfam" id="PF25070"/>
    </source>
</evidence>
<keyword evidence="1" id="KW-1133">Transmembrane helix</keyword>
<keyword evidence="5" id="KW-1185">Reference proteome</keyword>
<dbReference type="Pfam" id="PF25070">
    <property type="entry name" value="DUF7794"/>
    <property type="match status" value="1"/>
</dbReference>
<feature type="domain" description="DUF7794" evidence="3">
    <location>
        <begin position="27"/>
        <end position="292"/>
    </location>
</feature>
<feature type="chain" id="PRO_5032899447" description="DUF7794 domain-containing protein" evidence="2">
    <location>
        <begin position="26"/>
        <end position="370"/>
    </location>
</feature>
<dbReference type="EMBL" id="SWLB01000008">
    <property type="protein sequence ID" value="KAF3335860.1"/>
    <property type="molecule type" value="Genomic_DNA"/>
</dbReference>
<keyword evidence="2" id="KW-0732">Signal</keyword>
<organism evidence="4 5">
    <name type="scientific">Carex littledalei</name>
    <dbReference type="NCBI Taxonomy" id="544730"/>
    <lineage>
        <taxon>Eukaryota</taxon>
        <taxon>Viridiplantae</taxon>
        <taxon>Streptophyta</taxon>
        <taxon>Embryophyta</taxon>
        <taxon>Tracheophyta</taxon>
        <taxon>Spermatophyta</taxon>
        <taxon>Magnoliopsida</taxon>
        <taxon>Liliopsida</taxon>
        <taxon>Poales</taxon>
        <taxon>Cyperaceae</taxon>
        <taxon>Cyperoideae</taxon>
        <taxon>Cariceae</taxon>
        <taxon>Carex</taxon>
        <taxon>Carex subgen. Euthyceras</taxon>
    </lineage>
</organism>
<keyword evidence="1" id="KW-0472">Membrane</keyword>
<feature type="transmembrane region" description="Helical" evidence="1">
    <location>
        <begin position="333"/>
        <end position="353"/>
    </location>
</feature>
<evidence type="ECO:0000256" key="2">
    <source>
        <dbReference type="SAM" id="SignalP"/>
    </source>
</evidence>
<comment type="caution">
    <text evidence="4">The sequence shown here is derived from an EMBL/GenBank/DDBJ whole genome shotgun (WGS) entry which is preliminary data.</text>
</comment>
<proteinExistence type="predicted"/>
<dbReference type="InterPro" id="IPR056696">
    <property type="entry name" value="DUF7794"/>
</dbReference>
<evidence type="ECO:0000313" key="5">
    <source>
        <dbReference type="Proteomes" id="UP000623129"/>
    </source>
</evidence>
<dbReference type="Proteomes" id="UP000623129">
    <property type="component" value="Unassembled WGS sequence"/>
</dbReference>
<protein>
    <recommendedName>
        <fullName evidence="3">DUF7794 domain-containing protein</fullName>
    </recommendedName>
</protein>
<gene>
    <name evidence="4" type="ORF">FCM35_KLT20367</name>
</gene>
<name>A0A833QZK6_9POAL</name>
<feature type="signal peptide" evidence="2">
    <location>
        <begin position="1"/>
        <end position="25"/>
    </location>
</feature>
<sequence>MGFRLILNSLLLVLFTSFCLKPTAGSSGSVVFIEDSSPKYLRNQPLDSDDEITPISVPEVAGVASVLLGFAPDSSLATESSSKLNKILMPNPFGRPHAVFLLEVSGLDDIDHSKLQVQTVRKYKLVGSKASMHLPGEEEVLVTKIEESLDGDCNAACLDEEFTYLSKLLEGSYSGSVATKDGKLTLPLARDGALHLHVAREAELHFASSLAALVRGINRGVEFHGDVSGIGFNPVELITGRFTGFKALIEEYENSDIIQQGAEILQITISKLFDLLHRSYEGKIVGMIVYNKEESGMVEVTSSARISRWLEETSTSSDNFTRVYEVLLVRTTLAWITGIILLISTLMGVCMLMNMPLTRDTLLYSNVKLD</sequence>